<evidence type="ECO:0000256" key="1">
    <source>
        <dbReference type="SAM" id="MobiDB-lite"/>
    </source>
</evidence>
<dbReference type="EMBL" id="LAZR01012706">
    <property type="protein sequence ID" value="KKM25497.1"/>
    <property type="molecule type" value="Genomic_DNA"/>
</dbReference>
<evidence type="ECO:0000313" key="2">
    <source>
        <dbReference type="EMBL" id="KKM25497.1"/>
    </source>
</evidence>
<reference evidence="2" key="1">
    <citation type="journal article" date="2015" name="Nature">
        <title>Complex archaea that bridge the gap between prokaryotes and eukaryotes.</title>
        <authorList>
            <person name="Spang A."/>
            <person name="Saw J.H."/>
            <person name="Jorgensen S.L."/>
            <person name="Zaremba-Niedzwiedzka K."/>
            <person name="Martijn J."/>
            <person name="Lind A.E."/>
            <person name="van Eijk R."/>
            <person name="Schleper C."/>
            <person name="Guy L."/>
            <person name="Ettema T.J."/>
        </authorList>
    </citation>
    <scope>NUCLEOTIDE SEQUENCE</scope>
</reference>
<proteinExistence type="predicted"/>
<accession>A0A0F9IDE9</accession>
<gene>
    <name evidence="2" type="ORF">LCGC14_1594380</name>
</gene>
<feature type="compositionally biased region" description="Basic and acidic residues" evidence="1">
    <location>
        <begin position="63"/>
        <end position="72"/>
    </location>
</feature>
<dbReference type="AlphaFoldDB" id="A0A0F9IDE9"/>
<comment type="caution">
    <text evidence="2">The sequence shown here is derived from an EMBL/GenBank/DDBJ whole genome shotgun (WGS) entry which is preliminary data.</text>
</comment>
<protein>
    <submittedName>
        <fullName evidence="2">Uncharacterized protein</fullName>
    </submittedName>
</protein>
<organism evidence="2">
    <name type="scientific">marine sediment metagenome</name>
    <dbReference type="NCBI Taxonomy" id="412755"/>
    <lineage>
        <taxon>unclassified sequences</taxon>
        <taxon>metagenomes</taxon>
        <taxon>ecological metagenomes</taxon>
    </lineage>
</organism>
<sequence>MIIGQTRQQADDLKVGEYERDKLMKLYGNRFFIDEFMDIKDPRTTDEILSRKPQCCMPGWKPPESKPLTEEQKKKIYDWTPELVKEASRDIARLHRLTPKLRTGREVG</sequence>
<name>A0A0F9IDE9_9ZZZZ</name>
<feature type="region of interest" description="Disordered" evidence="1">
    <location>
        <begin position="53"/>
        <end position="72"/>
    </location>
</feature>